<dbReference type="Proteomes" id="UP001188597">
    <property type="component" value="Unassembled WGS sequence"/>
</dbReference>
<dbReference type="PANTHER" id="PTHR46328">
    <property type="entry name" value="FAR-RED IMPAIRED RESPONSIVE (FAR1) FAMILY PROTEIN-RELATED"/>
    <property type="match status" value="1"/>
</dbReference>
<gene>
    <name evidence="1" type="ORF">RJ639_030170</name>
</gene>
<dbReference type="EMBL" id="JAVXUP010000123">
    <property type="protein sequence ID" value="KAK3037408.1"/>
    <property type="molecule type" value="Genomic_DNA"/>
</dbReference>
<dbReference type="PANTHER" id="PTHR46328:SF34">
    <property type="entry name" value="PROTEIN FAR1-RELATED SEQUENCE 5-LIKE"/>
    <property type="match status" value="1"/>
</dbReference>
<evidence type="ECO:0000313" key="1">
    <source>
        <dbReference type="EMBL" id="KAK3037408.1"/>
    </source>
</evidence>
<dbReference type="AlphaFoldDB" id="A0AA89BDW1"/>
<accession>A0AA89BDW1</accession>
<keyword evidence="2" id="KW-1185">Reference proteome</keyword>
<proteinExistence type="predicted"/>
<reference evidence="1" key="1">
    <citation type="submission" date="2022-12" db="EMBL/GenBank/DDBJ databases">
        <title>Draft genome assemblies for two species of Escallonia (Escalloniales).</title>
        <authorList>
            <person name="Chanderbali A."/>
            <person name="Dervinis C."/>
            <person name="Anghel I."/>
            <person name="Soltis D."/>
            <person name="Soltis P."/>
            <person name="Zapata F."/>
        </authorList>
    </citation>
    <scope>NUCLEOTIDE SEQUENCE</scope>
    <source>
        <strain evidence="1">UCBG64.0493</strain>
        <tissue evidence="1">Leaf</tissue>
    </source>
</reference>
<evidence type="ECO:0000313" key="2">
    <source>
        <dbReference type="Proteomes" id="UP001188597"/>
    </source>
</evidence>
<sequence length="176" mass="19602">MASSTGTGVVGVELGDEDLNPIEDHDVGNTSVPEVEVNDVASEVIVRMSSSLEEKSVYIAMEGPSSSTPPATISYPDIDSTLLQVKSNEIIFKRSIDDWVPKNGMEFDSREEAWKFWVHYGGKMGFGVRKDYSNKNRKDEVVTLKILCATKKVFGRLINVAICIRLLESRQERVVM</sequence>
<organism evidence="1 2">
    <name type="scientific">Escallonia herrerae</name>
    <dbReference type="NCBI Taxonomy" id="1293975"/>
    <lineage>
        <taxon>Eukaryota</taxon>
        <taxon>Viridiplantae</taxon>
        <taxon>Streptophyta</taxon>
        <taxon>Embryophyta</taxon>
        <taxon>Tracheophyta</taxon>
        <taxon>Spermatophyta</taxon>
        <taxon>Magnoliopsida</taxon>
        <taxon>eudicotyledons</taxon>
        <taxon>Gunneridae</taxon>
        <taxon>Pentapetalae</taxon>
        <taxon>asterids</taxon>
        <taxon>campanulids</taxon>
        <taxon>Escalloniales</taxon>
        <taxon>Escalloniaceae</taxon>
        <taxon>Escallonia</taxon>
    </lineage>
</organism>
<name>A0AA89BDW1_9ASTE</name>
<protein>
    <submittedName>
        <fullName evidence="1">Uncharacterized protein</fullName>
    </submittedName>
</protein>
<comment type="caution">
    <text evidence="1">The sequence shown here is derived from an EMBL/GenBank/DDBJ whole genome shotgun (WGS) entry which is preliminary data.</text>
</comment>